<dbReference type="GeneID" id="63146261"/>
<comment type="similarity">
    <text evidence="2">Belongs to the CDP-glycerol glycerophosphotransferase family.</text>
</comment>
<dbReference type="InterPro" id="IPR043149">
    <property type="entry name" value="TagF_N"/>
</dbReference>
<dbReference type="Gene3D" id="3.40.50.12580">
    <property type="match status" value="1"/>
</dbReference>
<dbReference type="GO" id="GO:0019350">
    <property type="term" value="P:teichoic acid biosynthetic process"/>
    <property type="evidence" value="ECO:0007669"/>
    <property type="project" value="UniProtKB-KW"/>
</dbReference>
<dbReference type="RefSeq" id="WP_114289517.1">
    <property type="nucleotide sequence ID" value="NZ_NGJX01000005.1"/>
</dbReference>
<dbReference type="InterPro" id="IPR043148">
    <property type="entry name" value="TagF_C"/>
</dbReference>
<evidence type="ECO:0000313" key="8">
    <source>
        <dbReference type="Proteomes" id="UP000288197"/>
    </source>
</evidence>
<dbReference type="EMBL" id="NGJX01000005">
    <property type="protein sequence ID" value="RSU02195.1"/>
    <property type="molecule type" value="Genomic_DNA"/>
</dbReference>
<dbReference type="SUPFAM" id="SSF53756">
    <property type="entry name" value="UDP-Glycosyltransferase/glycogen phosphorylase"/>
    <property type="match status" value="1"/>
</dbReference>
<keyword evidence="8" id="KW-1185">Reference proteome</keyword>
<dbReference type="PANTHER" id="PTHR37316">
    <property type="entry name" value="TEICHOIC ACID GLYCEROL-PHOSPHATE PRIMASE"/>
    <property type="match status" value="1"/>
</dbReference>
<dbReference type="Gene3D" id="3.40.50.11820">
    <property type="match status" value="1"/>
</dbReference>
<dbReference type="InterPro" id="IPR051612">
    <property type="entry name" value="Teichoic_Acid_Biosynth"/>
</dbReference>
<sequence>MIIDVQNNTFIINFETANLSEIKLDSKNEKIYTIDNNQLIITTDDLKFITDNQKAFVSISYLSDEEWIPFNIENTKMAFKTRTEIIDNETTYTCYIGGDKKLKIFNEGFISNKTILEDIMLNKIEKINDSLIFDLNLSTKYFQPTVVNLFLRDRKTKKQLIVSSSDIQVNNTQLIPNSFAITYESQTSFSVNNKDISNLLNSIYNPDEPFFNWIDFYYNFEIKEYTTSTYAFRVPTNFVKYLGDLFFEEPKNTTFLLKPFGTDNHFFSLNYYIYKTNELTYFLNKLKSNHLKTSKSPNKLTIIIGEYHNTARDNGLAFFKYLVKHYKNEFNIYYAIKENSSDLKNLTKYIDYVRFIGSYEYTDCFLEADVIVHSHSSYYLCPFSTYEGLELFKDKTCYFIQHGIILQKDVRHLYYFDNNKFLNYFITSSKRESNLIETEYAFSSNYILEYGLPRFDNLFTWKQRLKKINLFDKNKHFFAFFTWRIKLNDLTTEEFSKTEYYQNIMKLINDSFWNDNQQLTLTLRLHSNLEKYIHLFSTNNKNVFISTEDDVKSIQNYIIDSDVMITDYSSAALDFAIMSKPVIYYLGLAENKNEDESYQKYLPGEIIESYDKLINSMKLLSNQRKNQTKFEDKLDDIYSHRDNKASYRLVEHIKKNTKRS</sequence>
<dbReference type="GO" id="GO:0047355">
    <property type="term" value="F:CDP-glycerol glycerophosphotransferase activity"/>
    <property type="evidence" value="ECO:0007669"/>
    <property type="project" value="InterPro"/>
</dbReference>
<organism evidence="7 8">
    <name type="scientific">Vagococcus fluvialis</name>
    <dbReference type="NCBI Taxonomy" id="2738"/>
    <lineage>
        <taxon>Bacteria</taxon>
        <taxon>Bacillati</taxon>
        <taxon>Bacillota</taxon>
        <taxon>Bacilli</taxon>
        <taxon>Lactobacillales</taxon>
        <taxon>Enterococcaceae</taxon>
        <taxon>Vagococcus</taxon>
    </lineage>
</organism>
<dbReference type="GO" id="GO:0005886">
    <property type="term" value="C:plasma membrane"/>
    <property type="evidence" value="ECO:0007669"/>
    <property type="project" value="UniProtKB-SubCell"/>
</dbReference>
<evidence type="ECO:0000313" key="7">
    <source>
        <dbReference type="EMBL" id="RSU02195.1"/>
    </source>
</evidence>
<gene>
    <name evidence="7" type="ORF">CBF32_06310</name>
</gene>
<keyword evidence="6" id="KW-0472">Membrane</keyword>
<dbReference type="OrthoDB" id="396512at2"/>
<evidence type="ECO:0000256" key="1">
    <source>
        <dbReference type="ARBA" id="ARBA00004202"/>
    </source>
</evidence>
<proteinExistence type="inferred from homology"/>
<reference evidence="7 8" key="1">
    <citation type="submission" date="2017-05" db="EMBL/GenBank/DDBJ databases">
        <title>Vagococcus spp. assemblies.</title>
        <authorList>
            <person name="Gulvik C.A."/>
        </authorList>
    </citation>
    <scope>NUCLEOTIDE SEQUENCE [LARGE SCALE GENOMIC DNA]</scope>
    <source>
        <strain evidence="7 8">NCFB 2497</strain>
    </source>
</reference>
<keyword evidence="5" id="KW-0777">Teichoic acid biosynthesis</keyword>
<evidence type="ECO:0000256" key="5">
    <source>
        <dbReference type="ARBA" id="ARBA00022944"/>
    </source>
</evidence>
<name>A0A369AW26_9ENTE</name>
<accession>A0A369AW26</accession>
<comment type="caution">
    <text evidence="7">The sequence shown here is derived from an EMBL/GenBank/DDBJ whole genome shotgun (WGS) entry which is preliminary data.</text>
</comment>
<dbReference type="PANTHER" id="PTHR37316:SF3">
    <property type="entry name" value="TEICHOIC ACID GLYCEROL-PHOSPHATE TRANSFERASE"/>
    <property type="match status" value="1"/>
</dbReference>
<comment type="subcellular location">
    <subcellularLocation>
        <location evidence="1">Cell membrane</location>
        <topology evidence="1">Peripheral membrane protein</topology>
    </subcellularLocation>
</comment>
<keyword evidence="4" id="KW-0808">Transferase</keyword>
<dbReference type="Pfam" id="PF04464">
    <property type="entry name" value="Glyphos_transf"/>
    <property type="match status" value="1"/>
</dbReference>
<evidence type="ECO:0000256" key="4">
    <source>
        <dbReference type="ARBA" id="ARBA00022679"/>
    </source>
</evidence>
<evidence type="ECO:0000256" key="3">
    <source>
        <dbReference type="ARBA" id="ARBA00022475"/>
    </source>
</evidence>
<evidence type="ECO:0000256" key="2">
    <source>
        <dbReference type="ARBA" id="ARBA00010488"/>
    </source>
</evidence>
<dbReference type="Proteomes" id="UP000288197">
    <property type="component" value="Unassembled WGS sequence"/>
</dbReference>
<dbReference type="AlphaFoldDB" id="A0A369AW26"/>
<protein>
    <submittedName>
        <fullName evidence="7">Uncharacterized protein</fullName>
    </submittedName>
</protein>
<evidence type="ECO:0000256" key="6">
    <source>
        <dbReference type="ARBA" id="ARBA00023136"/>
    </source>
</evidence>
<dbReference type="InterPro" id="IPR007554">
    <property type="entry name" value="Glycerophosphate_synth"/>
</dbReference>
<keyword evidence="3" id="KW-1003">Cell membrane</keyword>